<evidence type="ECO:0000256" key="1">
    <source>
        <dbReference type="ARBA" id="ARBA00004496"/>
    </source>
</evidence>
<evidence type="ECO:0000256" key="2">
    <source>
        <dbReference type="ARBA" id="ARBA00007663"/>
    </source>
</evidence>
<keyword evidence="10 13" id="KW-0067">ATP-binding</keyword>
<evidence type="ECO:0000256" key="6">
    <source>
        <dbReference type="ARBA" id="ARBA00022679"/>
    </source>
</evidence>
<evidence type="ECO:0000256" key="11">
    <source>
        <dbReference type="ARBA" id="ARBA00029774"/>
    </source>
</evidence>
<comment type="catalytic activity">
    <reaction evidence="12 13">
        <text>L-threonine + hydrogencarbonate + ATP = L-threonylcarbamoyladenylate + diphosphate + H2O</text>
        <dbReference type="Rhea" id="RHEA:36407"/>
        <dbReference type="ChEBI" id="CHEBI:15377"/>
        <dbReference type="ChEBI" id="CHEBI:17544"/>
        <dbReference type="ChEBI" id="CHEBI:30616"/>
        <dbReference type="ChEBI" id="CHEBI:33019"/>
        <dbReference type="ChEBI" id="CHEBI:57926"/>
        <dbReference type="ChEBI" id="CHEBI:73682"/>
        <dbReference type="EC" id="2.7.7.87"/>
    </reaction>
</comment>
<dbReference type="InterPro" id="IPR050156">
    <property type="entry name" value="TC-AMP_synthase_SUA5"/>
</dbReference>
<keyword evidence="7 13" id="KW-0819">tRNA processing</keyword>
<evidence type="ECO:0000259" key="15">
    <source>
        <dbReference type="PROSITE" id="PS51163"/>
    </source>
</evidence>
<dbReference type="RefSeq" id="WP_420244490.1">
    <property type="nucleotide sequence ID" value="NZ_BOPV01000001.1"/>
</dbReference>
<dbReference type="NCBIfam" id="TIGR00057">
    <property type="entry name" value="L-threonylcarbamoyladenylate synthase"/>
    <property type="match status" value="1"/>
</dbReference>
<feature type="binding site" evidence="14">
    <location>
        <position position="234"/>
    </location>
    <ligand>
        <name>ATP</name>
        <dbReference type="ChEBI" id="CHEBI:30616"/>
    </ligand>
</feature>
<sequence length="325" mass="33853">MTARFPVLDSSAASIARAADALRDGRLVAFPTETVYGLGADATNAQAVVSIFAAKGRPSFNPLIAHVADLDMAEKFARFDERARDLAARYWPGPLTFVLPRHADCAIADPATAGLRTIALRVPGHPVAASLLRAFGGPIVAPSANRSGAVSPTTPAHVIESLGDRAEIALVLAAGRTQVGLESTVLDLSEAIPLLLRPGAVTREQIELVLGPIAVATGHEEIAPRSPGLLLKHYAPATTRVRLGAIRAEIGEAWLGFGPDPFAGRAAVTSMNLSEKGDLAEAAANLFAMLRALDDPKHRAIAVAAIPEEGLGIAINDRLARAAHG</sequence>
<keyword evidence="17" id="KW-1185">Reference proteome</keyword>
<dbReference type="InterPro" id="IPR038385">
    <property type="entry name" value="Sua5/YwlC_C"/>
</dbReference>
<evidence type="ECO:0000256" key="14">
    <source>
        <dbReference type="PIRSR" id="PIRSR004930-1"/>
    </source>
</evidence>
<evidence type="ECO:0000256" key="13">
    <source>
        <dbReference type="PIRNR" id="PIRNR004930"/>
    </source>
</evidence>
<keyword evidence="9 13" id="KW-0547">Nucleotide-binding</keyword>
<dbReference type="InterPro" id="IPR006070">
    <property type="entry name" value="Sua5-like_dom"/>
</dbReference>
<dbReference type="EC" id="2.7.7.87" evidence="3 13"/>
<dbReference type="EMBL" id="BOPV01000001">
    <property type="protein sequence ID" value="GIL41132.1"/>
    <property type="molecule type" value="Genomic_DNA"/>
</dbReference>
<dbReference type="GO" id="GO:0005737">
    <property type="term" value="C:cytoplasm"/>
    <property type="evidence" value="ECO:0007669"/>
    <property type="project" value="UniProtKB-SubCell"/>
</dbReference>
<reference evidence="16" key="1">
    <citation type="submission" date="2021-02" db="EMBL/GenBank/DDBJ databases">
        <title>Genome sequence of Rhodospirillales sp. strain TMPK1 isolated from soil.</title>
        <authorList>
            <person name="Nakai R."/>
            <person name="Kusada H."/>
            <person name="Tamaki H."/>
        </authorList>
    </citation>
    <scope>NUCLEOTIDE SEQUENCE</scope>
    <source>
        <strain evidence="16">TMPK1</strain>
    </source>
</reference>
<feature type="binding site" evidence="14">
    <location>
        <position position="34"/>
    </location>
    <ligand>
        <name>L-threonine</name>
        <dbReference type="ChEBI" id="CHEBI:57926"/>
    </ligand>
</feature>
<feature type="binding site" evidence="14">
    <location>
        <position position="117"/>
    </location>
    <ligand>
        <name>ATP</name>
        <dbReference type="ChEBI" id="CHEBI:30616"/>
    </ligand>
</feature>
<dbReference type="Pfam" id="PF03481">
    <property type="entry name" value="Sua5_C"/>
    <property type="match status" value="1"/>
</dbReference>
<evidence type="ECO:0000256" key="3">
    <source>
        <dbReference type="ARBA" id="ARBA00012584"/>
    </source>
</evidence>
<feature type="binding site" evidence="14">
    <location>
        <position position="66"/>
    </location>
    <ligand>
        <name>L-threonine</name>
        <dbReference type="ChEBI" id="CHEBI:57926"/>
    </ligand>
</feature>
<dbReference type="Gene3D" id="3.40.50.11030">
    <property type="entry name" value="Threonylcarbamoyl-AMP synthase, C-terminal domain"/>
    <property type="match status" value="1"/>
</dbReference>
<dbReference type="AlphaFoldDB" id="A0A8S8XGR9"/>
<dbReference type="GO" id="GO:0005524">
    <property type="term" value="F:ATP binding"/>
    <property type="evidence" value="ECO:0007669"/>
    <property type="project" value="UniProtKB-UniRule"/>
</dbReference>
<comment type="subcellular location">
    <subcellularLocation>
        <location evidence="1 13">Cytoplasm</location>
    </subcellularLocation>
</comment>
<organism evidence="16 17">
    <name type="scientific">Roseiterribacter gracilis</name>
    <dbReference type="NCBI Taxonomy" id="2812848"/>
    <lineage>
        <taxon>Bacteria</taxon>
        <taxon>Pseudomonadati</taxon>
        <taxon>Pseudomonadota</taxon>
        <taxon>Alphaproteobacteria</taxon>
        <taxon>Rhodospirillales</taxon>
        <taxon>Roseiterribacteraceae</taxon>
        <taxon>Roseiterribacter</taxon>
    </lineage>
</organism>
<dbReference type="Proteomes" id="UP000681075">
    <property type="component" value="Unassembled WGS sequence"/>
</dbReference>
<dbReference type="Gene3D" id="3.90.870.10">
    <property type="entry name" value="DHBP synthase"/>
    <property type="match status" value="1"/>
</dbReference>
<feature type="domain" description="YrdC-like" evidence="15">
    <location>
        <begin position="12"/>
        <end position="201"/>
    </location>
</feature>
<evidence type="ECO:0000256" key="10">
    <source>
        <dbReference type="ARBA" id="ARBA00022840"/>
    </source>
</evidence>
<evidence type="ECO:0000256" key="5">
    <source>
        <dbReference type="ARBA" id="ARBA00022490"/>
    </source>
</evidence>
<dbReference type="SUPFAM" id="SSF55821">
    <property type="entry name" value="YrdC/RibB"/>
    <property type="match status" value="1"/>
</dbReference>
<feature type="binding site" evidence="14">
    <location>
        <position position="57"/>
    </location>
    <ligand>
        <name>ATP</name>
        <dbReference type="ChEBI" id="CHEBI:30616"/>
    </ligand>
</feature>
<comment type="similarity">
    <text evidence="2 13">Belongs to the SUA5 family.</text>
</comment>
<evidence type="ECO:0000256" key="9">
    <source>
        <dbReference type="ARBA" id="ARBA00022741"/>
    </source>
</evidence>
<dbReference type="PROSITE" id="PS51163">
    <property type="entry name" value="YRDC"/>
    <property type="match status" value="1"/>
</dbReference>
<feature type="binding site" evidence="14">
    <location>
        <position position="141"/>
    </location>
    <ligand>
        <name>L-threonine</name>
        <dbReference type="ChEBI" id="CHEBI:57926"/>
    </ligand>
</feature>
<dbReference type="PIRSF" id="PIRSF004930">
    <property type="entry name" value="Tln_factor_SUA5"/>
    <property type="match status" value="1"/>
</dbReference>
<feature type="binding site" evidence="14">
    <location>
        <position position="183"/>
    </location>
    <ligand>
        <name>L-threonine</name>
        <dbReference type="ChEBI" id="CHEBI:57926"/>
    </ligand>
</feature>
<dbReference type="InterPro" id="IPR005145">
    <property type="entry name" value="Sua5_C"/>
</dbReference>
<evidence type="ECO:0000256" key="7">
    <source>
        <dbReference type="ARBA" id="ARBA00022694"/>
    </source>
</evidence>
<dbReference type="GO" id="GO:0006450">
    <property type="term" value="P:regulation of translational fidelity"/>
    <property type="evidence" value="ECO:0007669"/>
    <property type="project" value="TreeGrafter"/>
</dbReference>
<evidence type="ECO:0000313" key="17">
    <source>
        <dbReference type="Proteomes" id="UP000681075"/>
    </source>
</evidence>
<dbReference type="PANTHER" id="PTHR17490:SF16">
    <property type="entry name" value="THREONYLCARBAMOYL-AMP SYNTHASE"/>
    <property type="match status" value="1"/>
</dbReference>
<feature type="binding site" evidence="14">
    <location>
        <position position="61"/>
    </location>
    <ligand>
        <name>ATP</name>
        <dbReference type="ChEBI" id="CHEBI:30616"/>
    </ligand>
</feature>
<dbReference type="GO" id="GO:0008033">
    <property type="term" value="P:tRNA processing"/>
    <property type="evidence" value="ECO:0007669"/>
    <property type="project" value="UniProtKB-KW"/>
</dbReference>
<keyword evidence="5 13" id="KW-0963">Cytoplasm</keyword>
<gene>
    <name evidence="16" type="ORF">TMPK1_33690</name>
</gene>
<dbReference type="GO" id="GO:0003725">
    <property type="term" value="F:double-stranded RNA binding"/>
    <property type="evidence" value="ECO:0007669"/>
    <property type="project" value="UniProtKB-UniRule"/>
</dbReference>
<feature type="binding site" evidence="14">
    <location>
        <position position="121"/>
    </location>
    <ligand>
        <name>L-threonine</name>
        <dbReference type="ChEBI" id="CHEBI:57926"/>
    </ligand>
</feature>
<keyword evidence="6 13" id="KW-0808">Transferase</keyword>
<evidence type="ECO:0000256" key="8">
    <source>
        <dbReference type="ARBA" id="ARBA00022695"/>
    </source>
</evidence>
<evidence type="ECO:0000256" key="4">
    <source>
        <dbReference type="ARBA" id="ARBA00015492"/>
    </source>
</evidence>
<feature type="binding site" evidence="14">
    <location>
        <position position="151"/>
    </location>
    <ligand>
        <name>ATP</name>
        <dbReference type="ChEBI" id="CHEBI:30616"/>
    </ligand>
</feature>
<dbReference type="InterPro" id="IPR017945">
    <property type="entry name" value="DHBP_synth_RibB-like_a/b_dom"/>
</dbReference>
<dbReference type="GO" id="GO:0061710">
    <property type="term" value="F:L-threonylcarbamoyladenylate synthase"/>
    <property type="evidence" value="ECO:0007669"/>
    <property type="project" value="UniProtKB-EC"/>
</dbReference>
<dbReference type="PANTHER" id="PTHR17490">
    <property type="entry name" value="SUA5"/>
    <property type="match status" value="1"/>
</dbReference>
<comment type="caution">
    <text evidence="16">The sequence shown here is derived from an EMBL/GenBank/DDBJ whole genome shotgun (WGS) entry which is preliminary data.</text>
</comment>
<dbReference type="InterPro" id="IPR010923">
    <property type="entry name" value="T(6)A37_SUA5"/>
</dbReference>
<keyword evidence="8 13" id="KW-0548">Nucleotidyltransferase</keyword>
<feature type="binding site" evidence="14">
    <location>
        <position position="143"/>
    </location>
    <ligand>
        <name>ATP</name>
        <dbReference type="ChEBI" id="CHEBI:30616"/>
    </ligand>
</feature>
<dbReference type="Pfam" id="PF01300">
    <property type="entry name" value="Sua5_yciO_yrdC"/>
    <property type="match status" value="1"/>
</dbReference>
<name>A0A8S8XGR9_9PROT</name>
<feature type="binding site" evidence="14">
    <location>
        <position position="197"/>
    </location>
    <ligand>
        <name>ATP</name>
        <dbReference type="ChEBI" id="CHEBI:30616"/>
    </ligand>
</feature>
<evidence type="ECO:0000256" key="12">
    <source>
        <dbReference type="ARBA" id="ARBA00048366"/>
    </source>
</evidence>
<accession>A0A8S8XGR9</accession>
<evidence type="ECO:0000313" key="16">
    <source>
        <dbReference type="EMBL" id="GIL41132.1"/>
    </source>
</evidence>
<dbReference type="GO" id="GO:0000049">
    <property type="term" value="F:tRNA binding"/>
    <property type="evidence" value="ECO:0007669"/>
    <property type="project" value="TreeGrafter"/>
</dbReference>
<protein>
    <recommendedName>
        <fullName evidence="4 13">Threonylcarbamoyl-AMP synthase</fullName>
        <shortName evidence="13">TC-AMP synthase</shortName>
        <ecNumber evidence="3 13">2.7.7.87</ecNumber>
    </recommendedName>
    <alternativeName>
        <fullName evidence="11 13">L-threonylcarbamoyladenylate synthase</fullName>
    </alternativeName>
</protein>
<proteinExistence type="inferred from homology"/>
<comment type="function">
    <text evidence="13">Required for the formation of a threonylcarbamoyl group on adenosine at position 37 (t(6)A37) in tRNAs that read codons beginning with adenine.</text>
</comment>